<organism evidence="4 5">
    <name type="scientific">Candidatus Borkfalkia excrementavium</name>
    <dbReference type="NCBI Taxonomy" id="2838505"/>
    <lineage>
        <taxon>Bacteria</taxon>
        <taxon>Bacillati</taxon>
        <taxon>Bacillota</taxon>
        <taxon>Clostridia</taxon>
        <taxon>Christensenellales</taxon>
        <taxon>Christensenellaceae</taxon>
        <taxon>Candidatus Borkfalkia</taxon>
    </lineage>
</organism>
<dbReference type="Proteomes" id="UP000824135">
    <property type="component" value="Unassembled WGS sequence"/>
</dbReference>
<proteinExistence type="predicted"/>
<evidence type="ECO:0000256" key="1">
    <source>
        <dbReference type="ARBA" id="ARBA00023125"/>
    </source>
</evidence>
<comment type="caution">
    <text evidence="4">The sequence shown here is derived from an EMBL/GenBank/DDBJ whole genome shotgun (WGS) entry which is preliminary data.</text>
</comment>
<dbReference type="AlphaFoldDB" id="A0A9D2CGG1"/>
<dbReference type="Pfam" id="PF14278">
    <property type="entry name" value="TetR_C_8"/>
    <property type="match status" value="1"/>
</dbReference>
<dbReference type="InterPro" id="IPR039532">
    <property type="entry name" value="TetR_C_Firmicutes"/>
</dbReference>
<accession>A0A9D2CGG1</accession>
<reference evidence="4" key="2">
    <citation type="submission" date="2021-04" db="EMBL/GenBank/DDBJ databases">
        <authorList>
            <person name="Gilroy R."/>
        </authorList>
    </citation>
    <scope>NUCLEOTIDE SEQUENCE</scope>
    <source>
        <strain evidence="4">CHK199-9574</strain>
    </source>
</reference>
<gene>
    <name evidence="4" type="ORF">H9728_03520</name>
</gene>
<dbReference type="InterPro" id="IPR001647">
    <property type="entry name" value="HTH_TetR"/>
</dbReference>
<dbReference type="InterPro" id="IPR050624">
    <property type="entry name" value="HTH-type_Tx_Regulator"/>
</dbReference>
<dbReference type="GO" id="GO:0003677">
    <property type="term" value="F:DNA binding"/>
    <property type="evidence" value="ECO:0007669"/>
    <property type="project" value="UniProtKB-UniRule"/>
</dbReference>
<dbReference type="InterPro" id="IPR009057">
    <property type="entry name" value="Homeodomain-like_sf"/>
</dbReference>
<reference evidence="4" key="1">
    <citation type="journal article" date="2021" name="PeerJ">
        <title>Extensive microbial diversity within the chicken gut microbiome revealed by metagenomics and culture.</title>
        <authorList>
            <person name="Gilroy R."/>
            <person name="Ravi A."/>
            <person name="Getino M."/>
            <person name="Pursley I."/>
            <person name="Horton D.L."/>
            <person name="Alikhan N.F."/>
            <person name="Baker D."/>
            <person name="Gharbi K."/>
            <person name="Hall N."/>
            <person name="Watson M."/>
            <person name="Adriaenssens E.M."/>
            <person name="Foster-Nyarko E."/>
            <person name="Jarju S."/>
            <person name="Secka A."/>
            <person name="Antonio M."/>
            <person name="Oren A."/>
            <person name="Chaudhuri R.R."/>
            <person name="La Ragione R."/>
            <person name="Hildebrand F."/>
            <person name="Pallen M.J."/>
        </authorList>
    </citation>
    <scope>NUCLEOTIDE SEQUENCE</scope>
    <source>
        <strain evidence="4">CHK199-9574</strain>
    </source>
</reference>
<feature type="DNA-binding region" description="H-T-H motif" evidence="2">
    <location>
        <begin position="31"/>
        <end position="50"/>
    </location>
</feature>
<dbReference type="PANTHER" id="PTHR43479">
    <property type="entry name" value="ACREF/ENVCD OPERON REPRESSOR-RELATED"/>
    <property type="match status" value="1"/>
</dbReference>
<dbReference type="PROSITE" id="PS50977">
    <property type="entry name" value="HTH_TETR_2"/>
    <property type="match status" value="1"/>
</dbReference>
<feature type="domain" description="HTH tetR-type" evidence="3">
    <location>
        <begin position="8"/>
        <end position="68"/>
    </location>
</feature>
<protein>
    <submittedName>
        <fullName evidence="4">TetR/AcrR family transcriptional regulator</fullName>
    </submittedName>
</protein>
<evidence type="ECO:0000313" key="4">
    <source>
        <dbReference type="EMBL" id="HIY78092.1"/>
    </source>
</evidence>
<dbReference type="Gene3D" id="1.10.357.10">
    <property type="entry name" value="Tetracycline Repressor, domain 2"/>
    <property type="match status" value="1"/>
</dbReference>
<dbReference type="SUPFAM" id="SSF46689">
    <property type="entry name" value="Homeodomain-like"/>
    <property type="match status" value="1"/>
</dbReference>
<evidence type="ECO:0000313" key="5">
    <source>
        <dbReference type="Proteomes" id="UP000824135"/>
    </source>
</evidence>
<evidence type="ECO:0000256" key="2">
    <source>
        <dbReference type="PROSITE-ProRule" id="PRU00335"/>
    </source>
</evidence>
<name>A0A9D2CGG1_9FIRM</name>
<dbReference type="EMBL" id="DXCO01000028">
    <property type="protein sequence ID" value="HIY78092.1"/>
    <property type="molecule type" value="Genomic_DNA"/>
</dbReference>
<keyword evidence="1 2" id="KW-0238">DNA-binding</keyword>
<evidence type="ECO:0000259" key="3">
    <source>
        <dbReference type="PROSITE" id="PS50977"/>
    </source>
</evidence>
<dbReference type="PANTHER" id="PTHR43479:SF11">
    <property type="entry name" value="ACREF_ENVCD OPERON REPRESSOR-RELATED"/>
    <property type="match status" value="1"/>
</dbReference>
<sequence>MKTDKRSRKTVKAIQNALLKFLTRKKLCEIKIVELCAAADVNRTTFYLHFKTTEDVLRSILEETVEKIFDQFRDASFLQTMEYPLQFLLTCTETLSSYPDFEQFVCVSSESLEFMNDLKNAFTERTCNEFIHDYPNSDGYYRYVIRFIVSGTLDTFVEWLRSDKSVTLESVLDRCGEMIRKGKDALSFSESKQ</sequence>